<dbReference type="OrthoDB" id="7165334at2"/>
<keyword evidence="1" id="KW-0472">Membrane</keyword>
<feature type="transmembrane region" description="Helical" evidence="1">
    <location>
        <begin position="90"/>
        <end position="123"/>
    </location>
</feature>
<proteinExistence type="predicted"/>
<dbReference type="PANTHER" id="PTHR22911">
    <property type="entry name" value="ACYL-MALONYL CONDENSING ENZYME-RELATED"/>
    <property type="match status" value="1"/>
</dbReference>
<dbReference type="PANTHER" id="PTHR22911:SF135">
    <property type="entry name" value="BLR4310 PROTEIN"/>
    <property type="match status" value="1"/>
</dbReference>
<dbReference type="Proteomes" id="UP000193409">
    <property type="component" value="Unassembled WGS sequence"/>
</dbReference>
<feature type="domain" description="EamA" evidence="2">
    <location>
        <begin position="14"/>
        <end position="146"/>
    </location>
</feature>
<feature type="transmembrane region" description="Helical" evidence="1">
    <location>
        <begin position="156"/>
        <end position="173"/>
    </location>
</feature>
<keyword evidence="1" id="KW-0812">Transmembrane</keyword>
<feature type="domain" description="EamA" evidence="2">
    <location>
        <begin position="158"/>
        <end position="288"/>
    </location>
</feature>
<dbReference type="EMBL" id="FWFQ01000040">
    <property type="protein sequence ID" value="SLN66241.1"/>
    <property type="molecule type" value="Genomic_DNA"/>
</dbReference>
<accession>A0A1Y5TLA0</accession>
<dbReference type="RefSeq" id="WP_085869984.1">
    <property type="nucleotide sequence ID" value="NZ_FWFQ01000040.1"/>
</dbReference>
<feature type="transmembrane region" description="Helical" evidence="1">
    <location>
        <begin position="216"/>
        <end position="237"/>
    </location>
</feature>
<dbReference type="InterPro" id="IPR037185">
    <property type="entry name" value="EmrE-like"/>
</dbReference>
<evidence type="ECO:0000256" key="1">
    <source>
        <dbReference type="SAM" id="Phobius"/>
    </source>
</evidence>
<reference evidence="3 4" key="1">
    <citation type="submission" date="2017-03" db="EMBL/GenBank/DDBJ databases">
        <authorList>
            <person name="Afonso C.L."/>
            <person name="Miller P.J."/>
            <person name="Scott M.A."/>
            <person name="Spackman E."/>
            <person name="Goraichik I."/>
            <person name="Dimitrov K.M."/>
            <person name="Suarez D.L."/>
            <person name="Swayne D.E."/>
        </authorList>
    </citation>
    <scope>NUCLEOTIDE SEQUENCE [LARGE SCALE GENOMIC DNA]</scope>
    <source>
        <strain evidence="3 4">CECT 7680</strain>
    </source>
</reference>
<feature type="transmembrane region" description="Helical" evidence="1">
    <location>
        <begin position="185"/>
        <end position="204"/>
    </location>
</feature>
<feature type="transmembrane region" description="Helical" evidence="1">
    <location>
        <begin position="132"/>
        <end position="150"/>
    </location>
</feature>
<protein>
    <submittedName>
        <fullName evidence="3">EamA-like transporter family protein</fullName>
    </submittedName>
</protein>
<feature type="transmembrane region" description="Helical" evidence="1">
    <location>
        <begin position="272"/>
        <end position="289"/>
    </location>
</feature>
<evidence type="ECO:0000313" key="3">
    <source>
        <dbReference type="EMBL" id="SLN66241.1"/>
    </source>
</evidence>
<dbReference type="GO" id="GO:0016020">
    <property type="term" value="C:membrane"/>
    <property type="evidence" value="ECO:0007669"/>
    <property type="project" value="InterPro"/>
</dbReference>
<keyword evidence="4" id="KW-1185">Reference proteome</keyword>
<sequence>MHSHIATDRAANLRGSAWMIASMAAFAVEDALLKGAAQSLPISEVLILFGCGGALVFAGAAALGGTPLLSAAALSRPMRLRAVFEVVGRLFYMIAIALLPLSTATVILQATPLVVVAGAALLFRETVGWRRWLAIAAGLAGVVVILQPGAESFSPLSLVAVVGMLGFAGRDLASRAAPAGLSTAALGFYGLLALIVAGGGYAVWEGAAFALPGARATLFLLAAILCGTAAYASLMKAMRTGEVSAVTPFRYSRLIFGVALGIVVFGERLTPQMLLGSALIVASGLFILWRGRAASAG</sequence>
<name>A0A1Y5TLA0_9RHOB</name>
<evidence type="ECO:0000259" key="2">
    <source>
        <dbReference type="Pfam" id="PF00892"/>
    </source>
</evidence>
<organism evidence="3 4">
    <name type="scientific">Pseudoruegeria aquimaris</name>
    <dbReference type="NCBI Taxonomy" id="393663"/>
    <lineage>
        <taxon>Bacteria</taxon>
        <taxon>Pseudomonadati</taxon>
        <taxon>Pseudomonadota</taxon>
        <taxon>Alphaproteobacteria</taxon>
        <taxon>Rhodobacterales</taxon>
        <taxon>Roseobacteraceae</taxon>
        <taxon>Pseudoruegeria</taxon>
    </lineage>
</organism>
<gene>
    <name evidence="3" type="ORF">PSA7680_03504</name>
</gene>
<evidence type="ECO:0000313" key="4">
    <source>
        <dbReference type="Proteomes" id="UP000193409"/>
    </source>
</evidence>
<keyword evidence="1" id="KW-1133">Transmembrane helix</keyword>
<dbReference type="Gene3D" id="1.10.3730.20">
    <property type="match status" value="2"/>
</dbReference>
<dbReference type="SUPFAM" id="SSF103481">
    <property type="entry name" value="Multidrug resistance efflux transporter EmrE"/>
    <property type="match status" value="2"/>
</dbReference>
<dbReference type="InterPro" id="IPR000620">
    <property type="entry name" value="EamA_dom"/>
</dbReference>
<dbReference type="AlphaFoldDB" id="A0A1Y5TLA0"/>
<feature type="transmembrane region" description="Helical" evidence="1">
    <location>
        <begin position="249"/>
        <end position="266"/>
    </location>
</feature>
<dbReference type="Pfam" id="PF00892">
    <property type="entry name" value="EamA"/>
    <property type="match status" value="2"/>
</dbReference>
<feature type="transmembrane region" description="Helical" evidence="1">
    <location>
        <begin position="45"/>
        <end position="70"/>
    </location>
</feature>
<feature type="transmembrane region" description="Helical" evidence="1">
    <location>
        <begin position="15"/>
        <end position="33"/>
    </location>
</feature>